<organism evidence="2 3">
    <name type="scientific">Jiulongibacter sediminis</name>
    <dbReference type="NCBI Taxonomy" id="1605367"/>
    <lineage>
        <taxon>Bacteria</taxon>
        <taxon>Pseudomonadati</taxon>
        <taxon>Bacteroidota</taxon>
        <taxon>Cytophagia</taxon>
        <taxon>Cytophagales</taxon>
        <taxon>Leadbetterellaceae</taxon>
        <taxon>Jiulongibacter</taxon>
    </lineage>
</organism>
<dbReference type="CDD" id="cd08267">
    <property type="entry name" value="MDR1"/>
    <property type="match status" value="1"/>
</dbReference>
<dbReference type="SMART" id="SM00829">
    <property type="entry name" value="PKS_ER"/>
    <property type="match status" value="1"/>
</dbReference>
<dbReference type="InterPro" id="IPR036291">
    <property type="entry name" value="NAD(P)-bd_dom_sf"/>
</dbReference>
<comment type="caution">
    <text evidence="2">The sequence shown here is derived from an EMBL/GenBank/DDBJ whole genome shotgun (WGS) entry which is preliminary data.</text>
</comment>
<dbReference type="InterPro" id="IPR052733">
    <property type="entry name" value="Chloroplast_QOR"/>
</dbReference>
<dbReference type="RefSeq" id="WP_055148645.1">
    <property type="nucleotide sequence ID" value="NZ_JXSZ01000009.1"/>
</dbReference>
<name>A0A0P7BST9_9BACT</name>
<dbReference type="AlphaFoldDB" id="A0A0P7BST9"/>
<feature type="domain" description="Enoyl reductase (ER)" evidence="1">
    <location>
        <begin position="10"/>
        <end position="315"/>
    </location>
</feature>
<dbReference type="SUPFAM" id="SSF51735">
    <property type="entry name" value="NAD(P)-binding Rossmann-fold domains"/>
    <property type="match status" value="1"/>
</dbReference>
<dbReference type="EMBL" id="LGTQ01000009">
    <property type="protein sequence ID" value="KPM47997.1"/>
    <property type="molecule type" value="Genomic_DNA"/>
</dbReference>
<dbReference type="PANTHER" id="PTHR44013">
    <property type="entry name" value="ZINC-TYPE ALCOHOL DEHYDROGENASE-LIKE PROTEIN C16A3.02C"/>
    <property type="match status" value="1"/>
</dbReference>
<protein>
    <submittedName>
        <fullName evidence="2">Alcohol dehydrogenase</fullName>
    </submittedName>
</protein>
<dbReference type="InterPro" id="IPR002364">
    <property type="entry name" value="Quin_OxRdtase/zeta-crystal_CS"/>
</dbReference>
<dbReference type="PANTHER" id="PTHR44013:SF1">
    <property type="entry name" value="ZINC-TYPE ALCOHOL DEHYDROGENASE-LIKE PROTEIN C16A3.02C"/>
    <property type="match status" value="1"/>
</dbReference>
<dbReference type="Proteomes" id="UP000050454">
    <property type="component" value="Unassembled WGS sequence"/>
</dbReference>
<dbReference type="OrthoDB" id="648910at2"/>
<evidence type="ECO:0000313" key="2">
    <source>
        <dbReference type="EMBL" id="KPM47997.1"/>
    </source>
</evidence>
<dbReference type="Gene3D" id="3.90.180.10">
    <property type="entry name" value="Medium-chain alcohol dehydrogenases, catalytic domain"/>
    <property type="match status" value="1"/>
</dbReference>
<dbReference type="InterPro" id="IPR011032">
    <property type="entry name" value="GroES-like_sf"/>
</dbReference>
<dbReference type="GO" id="GO:0016491">
    <property type="term" value="F:oxidoreductase activity"/>
    <property type="evidence" value="ECO:0007669"/>
    <property type="project" value="InterPro"/>
</dbReference>
<proteinExistence type="predicted"/>
<reference evidence="2 3" key="1">
    <citation type="submission" date="2015-07" db="EMBL/GenBank/DDBJ databases">
        <title>The draft genome sequence of Leadbetterella sp. JN14-9.</title>
        <authorList>
            <person name="Liu Y."/>
            <person name="Du J."/>
            <person name="Shao Z."/>
        </authorList>
    </citation>
    <scope>NUCLEOTIDE SEQUENCE [LARGE SCALE GENOMIC DNA]</scope>
    <source>
        <strain evidence="2 3">JN14-9</strain>
    </source>
</reference>
<evidence type="ECO:0000259" key="1">
    <source>
        <dbReference type="SMART" id="SM00829"/>
    </source>
</evidence>
<sequence length="317" mass="35062">MKAVLAKTYRKPEELEISEIPVPSPKENEVIVKVKATTINDWDWALVRGKPMVYRLLYGLFKPKKPIPGMELSGIVRSVGSEVTSFKEGDEVFGDTSQYGWGTFAEYACVNEKSLLLKPEKMSFEDAAAMPHASLLAWQSLVDIGKVSEGMKILVNGAGGGMGTFGLQIAKTFNCQVTGVDSGAKLEMMKALGFDEVIDYQKEDFTQKGVLYDLIIDAKTTRSPSSYIKCLKPGGKYITVGGSPLNLIRLLLSKIIYKDRINILGLVPNKGLDIIVDLYLEGKIKTQLDGPYPFEKIPELIRYFGEARHKGKIVVKV</sequence>
<gene>
    <name evidence="2" type="ORF">AFM12_12360</name>
</gene>
<dbReference type="GO" id="GO:0008270">
    <property type="term" value="F:zinc ion binding"/>
    <property type="evidence" value="ECO:0007669"/>
    <property type="project" value="InterPro"/>
</dbReference>
<dbReference type="STRING" id="1605367.AFM12_12360"/>
<evidence type="ECO:0000313" key="3">
    <source>
        <dbReference type="Proteomes" id="UP000050454"/>
    </source>
</evidence>
<accession>A0A0P7BST9</accession>
<dbReference type="Pfam" id="PF08240">
    <property type="entry name" value="ADH_N"/>
    <property type="match status" value="1"/>
</dbReference>
<dbReference type="Pfam" id="PF13602">
    <property type="entry name" value="ADH_zinc_N_2"/>
    <property type="match status" value="1"/>
</dbReference>
<dbReference type="InterPro" id="IPR013154">
    <property type="entry name" value="ADH-like_N"/>
</dbReference>
<dbReference type="PROSITE" id="PS01162">
    <property type="entry name" value="QOR_ZETA_CRYSTAL"/>
    <property type="match status" value="1"/>
</dbReference>
<dbReference type="Gene3D" id="3.40.50.720">
    <property type="entry name" value="NAD(P)-binding Rossmann-like Domain"/>
    <property type="match status" value="1"/>
</dbReference>
<dbReference type="SUPFAM" id="SSF50129">
    <property type="entry name" value="GroES-like"/>
    <property type="match status" value="1"/>
</dbReference>
<keyword evidence="3" id="KW-1185">Reference proteome</keyword>
<dbReference type="InterPro" id="IPR020843">
    <property type="entry name" value="ER"/>
</dbReference>